<dbReference type="Proteomes" id="UP000317982">
    <property type="component" value="Unassembled WGS sequence"/>
</dbReference>
<organism evidence="2 3">
    <name type="scientific">Cryptosporangium phraense</name>
    <dbReference type="NCBI Taxonomy" id="2593070"/>
    <lineage>
        <taxon>Bacteria</taxon>
        <taxon>Bacillati</taxon>
        <taxon>Actinomycetota</taxon>
        <taxon>Actinomycetes</taxon>
        <taxon>Cryptosporangiales</taxon>
        <taxon>Cryptosporangiaceae</taxon>
        <taxon>Cryptosporangium</taxon>
    </lineage>
</organism>
<sequence length="551" mass="58950">MTTTPLPTSTPSGAPPTGRRLRRTAAGLAVGGIALVTALTGFGPMTAQGSSHREAPLIAADPAVDNTDFYAMASPDTPGSILLIANFQPFEEPNGGPNFYPFATDAAYKINIDNDGDAKPDVVFRWTFKNQDKRGNDTFLYNNGPVTSINDENLLFKQTYTLDVSQDGGRRYSQTIVRNAPVAPSFVGKASMPDYKKLRDQAIVKKGKVKAFAGQADDPFFADLRVFDLLYGGDLSEVGQDTLGGYNVNSIALQVPAEALALRGNVKRNPAVGLWSTTERNKVRISGNTKASLGNDTVQVSRLGNPLVNEVVLPAGLKDAFNALRPDQDADVKEAVDRVTDPELPKLIEQIYKIPAPDAPRDDLVEIFLTGLAKKADGPIDVDLNSQLLNKDVNAKKFRASEMLRLNLTNKHNTKPNRLGLLAGDTEGFPNGRRLGDDVVDIAIQAMEGAAQNGKLVDALAAGDKVNANDARFERQFPFVALPNEDGVNVGAGHTSTVNRAATQSLGATGVSAITAASTTAILCAVAGFVAWFRRRPTTATLPSRRGGHRR</sequence>
<comment type="caution">
    <text evidence="2">The sequence shown here is derived from an EMBL/GenBank/DDBJ whole genome shotgun (WGS) entry which is preliminary data.</text>
</comment>
<dbReference type="EMBL" id="VIRS01000001">
    <property type="protein sequence ID" value="TQS46938.1"/>
    <property type="molecule type" value="Genomic_DNA"/>
</dbReference>
<dbReference type="OrthoDB" id="9791748at2"/>
<keyword evidence="1" id="KW-0472">Membrane</keyword>
<reference evidence="2 3" key="1">
    <citation type="submission" date="2019-07" db="EMBL/GenBank/DDBJ databases">
        <title>Cryptosporangium phraense sp. nov., isolated from plant litter.</title>
        <authorList>
            <person name="Suriyachadkun C."/>
        </authorList>
    </citation>
    <scope>NUCLEOTIDE SEQUENCE [LARGE SCALE GENOMIC DNA]</scope>
    <source>
        <strain evidence="2 3">A-T 5661</strain>
    </source>
</reference>
<dbReference type="AlphaFoldDB" id="A0A545B054"/>
<accession>A0A545B054</accession>
<dbReference type="Pfam" id="PF14224">
    <property type="entry name" value="DUF4331"/>
    <property type="match status" value="1"/>
</dbReference>
<evidence type="ECO:0000313" key="2">
    <source>
        <dbReference type="EMBL" id="TQS46938.1"/>
    </source>
</evidence>
<protein>
    <submittedName>
        <fullName evidence="2">DUF4331 domain-containing protein</fullName>
    </submittedName>
</protein>
<feature type="transmembrane region" description="Helical" evidence="1">
    <location>
        <begin position="510"/>
        <end position="533"/>
    </location>
</feature>
<name>A0A545B054_9ACTN</name>
<dbReference type="InterPro" id="IPR025566">
    <property type="entry name" value="DUF4331"/>
</dbReference>
<evidence type="ECO:0000313" key="3">
    <source>
        <dbReference type="Proteomes" id="UP000317982"/>
    </source>
</evidence>
<keyword evidence="1" id="KW-0812">Transmembrane</keyword>
<feature type="transmembrane region" description="Helical" evidence="1">
    <location>
        <begin position="25"/>
        <end position="45"/>
    </location>
</feature>
<dbReference type="RefSeq" id="WP_142702556.1">
    <property type="nucleotide sequence ID" value="NZ_VIRS01000001.1"/>
</dbReference>
<evidence type="ECO:0000256" key="1">
    <source>
        <dbReference type="SAM" id="Phobius"/>
    </source>
</evidence>
<gene>
    <name evidence="2" type="ORF">FL583_01295</name>
</gene>
<dbReference type="InParanoid" id="A0A545B054"/>
<keyword evidence="1" id="KW-1133">Transmembrane helix</keyword>
<keyword evidence="3" id="KW-1185">Reference proteome</keyword>
<proteinExistence type="predicted"/>